<feature type="domain" description="Aminoacyl-tRNA synthetase class Ia" evidence="10">
    <location>
        <begin position="28"/>
        <end position="690"/>
    </location>
</feature>
<dbReference type="InterPro" id="IPR009008">
    <property type="entry name" value="Val/Leu/Ile-tRNA-synth_edit"/>
</dbReference>
<evidence type="ECO:0000256" key="4">
    <source>
        <dbReference type="ARBA" id="ARBA00022741"/>
    </source>
</evidence>
<dbReference type="InterPro" id="IPR004493">
    <property type="entry name" value="Leu-tRNA-synth_Ia_arc/euk"/>
</dbReference>
<evidence type="ECO:0000256" key="6">
    <source>
        <dbReference type="ARBA" id="ARBA00022917"/>
    </source>
</evidence>
<evidence type="ECO:0000256" key="1">
    <source>
        <dbReference type="ARBA" id="ARBA00005594"/>
    </source>
</evidence>
<evidence type="ECO:0000256" key="2">
    <source>
        <dbReference type="ARBA" id="ARBA00022490"/>
    </source>
</evidence>
<proteinExistence type="inferred from homology"/>
<evidence type="ECO:0000259" key="10">
    <source>
        <dbReference type="Pfam" id="PF00133"/>
    </source>
</evidence>
<name>G7VD10_9CREN</name>
<dbReference type="GO" id="GO:0004823">
    <property type="term" value="F:leucine-tRNA ligase activity"/>
    <property type="evidence" value="ECO:0007669"/>
    <property type="project" value="UniProtKB-UniRule"/>
</dbReference>
<feature type="domain" description="Methionyl/Valyl/Leucyl/Isoleucyl-tRNA synthetase anticodon-binding" evidence="11">
    <location>
        <begin position="725"/>
        <end position="836"/>
    </location>
</feature>
<keyword evidence="5 8" id="KW-0067">ATP-binding</keyword>
<feature type="binding site" evidence="8">
    <location>
        <position position="654"/>
    </location>
    <ligand>
        <name>ATP</name>
        <dbReference type="ChEBI" id="CHEBI:30616"/>
    </ligand>
</feature>
<dbReference type="Pfam" id="PF08264">
    <property type="entry name" value="Anticodon_1"/>
    <property type="match status" value="1"/>
</dbReference>
<dbReference type="Gene3D" id="1.10.730.10">
    <property type="entry name" value="Isoleucyl-tRNA Synthetase, Domain 1"/>
    <property type="match status" value="1"/>
</dbReference>
<dbReference type="SUPFAM" id="SSF47323">
    <property type="entry name" value="Anticodon-binding domain of a subclass of class I aminoacyl-tRNA synthetases"/>
    <property type="match status" value="1"/>
</dbReference>
<keyword evidence="4 8" id="KW-0547">Nucleotide-binding</keyword>
<dbReference type="HOGENOM" id="CLU_004174_0_0_2"/>
<sequence>MYTRFKYTGHLEAMSELARFFLELGERWQRRWAEARVFEPEPEVGRPKYFITAAYPYPNGAIHIGHGRTYLIADVLARFYRHMGRISLFPMGFHYTGTPILTIAEAIASGDAAVAEEYMTIYGVPESEIKKMGNPLYLARYFHEQSKRAMQRFGLGIDWSREFTTIDPEYQRFIQWQFEKLRKKGLIVRGRHPVGWCPRHSMPVGAHDTKDDKEPDIGQWTLIYFADGEGLVFPAATLRPETVPGVTNMWINPEAEYVVAEYDGRRMVLSRDAARRLSFQGGVKVLREAKGREFVGRAVQNPVTGEWVPVYEARFVDPGVGTGVVMSVPAHAPYDYAALRDMGAVRLIPLIRVEGYGDYPAKEVVERMGIKSQTDPALEEATKEVYSAEYARGYMREDVAELVGGHLPEPARSMVRAVFKMYFAGRPVREAREFISKWLVESGLGGVMYDIMNKPVYCRCGTEIVVKVLEDQWFINYGESRWKELARELVGAMSIIPPEAKPHFYATIDWLDKRACARTRGLGTPLPWSGGWVIESLSDSTIYMAYYTVIKKIRHFGLKPEQLTEEFWDYVFLGVGTAEEVARRIGASPEALKAIREEFEYWYPLDSRNSGKDLIPNHLTFFIFNHVAIFPREKWPRQIVANGWVLREGEKMSKSKRNVLPLDRAVEMYGPDPLRATLAISAEVEQDLDFRDAEARRNAQQLMSIYNLAQRLAQGAEDRRPNWLDMWLVSEVALLLERAREAYEKVRVRQAAVEVLYNAKAVFDQYLAAVEKPSKLAVEAARAWAVAMEPIVPHLAEEVWSVLGGEGFAAKAPWPRLKAEPAALLAKRYVDMLVEDVKKIPAYGPGVKRVVVYVNSNFSWVKAALGGDVKAVINAGAPPQAAKRVVDLVKTLGDEVRSLVASAEGFNEVEALSSYRGYVEKALGAPVEVYLADDPEAPDLGGKKRAALPLKPGIYIEK</sequence>
<dbReference type="PANTHER" id="PTHR45794:SF1">
    <property type="entry name" value="LEUCINE--TRNA LIGASE, CYTOPLASMIC"/>
    <property type="match status" value="1"/>
</dbReference>
<evidence type="ECO:0000256" key="3">
    <source>
        <dbReference type="ARBA" id="ARBA00022598"/>
    </source>
</evidence>
<dbReference type="GO" id="GO:0006429">
    <property type="term" value="P:leucyl-tRNA aminoacylation"/>
    <property type="evidence" value="ECO:0007669"/>
    <property type="project" value="UniProtKB-UniRule"/>
</dbReference>
<evidence type="ECO:0000313" key="12">
    <source>
        <dbReference type="EMBL" id="AET33889.1"/>
    </source>
</evidence>
<feature type="short sequence motif" description="'HIGH' region" evidence="8">
    <location>
        <begin position="56"/>
        <end position="66"/>
    </location>
</feature>
<keyword evidence="13" id="KW-1185">Reference proteome</keyword>
<dbReference type="InterPro" id="IPR013155">
    <property type="entry name" value="M/V/L/I-tRNA-synth_anticd-bd"/>
</dbReference>
<comment type="subcellular location">
    <subcellularLocation>
        <location evidence="8">Cytoplasm</location>
    </subcellularLocation>
</comment>
<dbReference type="InterPro" id="IPR014729">
    <property type="entry name" value="Rossmann-like_a/b/a_fold"/>
</dbReference>
<keyword evidence="6 8" id="KW-0648">Protein biosynthesis</keyword>
<dbReference type="AlphaFoldDB" id="G7VD10"/>
<comment type="catalytic activity">
    <reaction evidence="8">
        <text>tRNA(Leu) + L-leucine + ATP = L-leucyl-tRNA(Leu) + AMP + diphosphate</text>
        <dbReference type="Rhea" id="RHEA:11688"/>
        <dbReference type="Rhea" id="RHEA-COMP:9613"/>
        <dbReference type="Rhea" id="RHEA-COMP:9622"/>
        <dbReference type="ChEBI" id="CHEBI:30616"/>
        <dbReference type="ChEBI" id="CHEBI:33019"/>
        <dbReference type="ChEBI" id="CHEBI:57427"/>
        <dbReference type="ChEBI" id="CHEBI:78442"/>
        <dbReference type="ChEBI" id="CHEBI:78494"/>
        <dbReference type="ChEBI" id="CHEBI:456215"/>
        <dbReference type="EC" id="6.1.1.4"/>
    </reaction>
</comment>
<dbReference type="SUPFAM" id="SSF50677">
    <property type="entry name" value="ValRS/IleRS/LeuRS editing domain"/>
    <property type="match status" value="1"/>
</dbReference>
<dbReference type="Pfam" id="PF00133">
    <property type="entry name" value="tRNA-synt_1"/>
    <property type="match status" value="1"/>
</dbReference>
<dbReference type="GO" id="GO:0002161">
    <property type="term" value="F:aminoacyl-tRNA deacylase activity"/>
    <property type="evidence" value="ECO:0007669"/>
    <property type="project" value="InterPro"/>
</dbReference>
<organism evidence="12 13">
    <name type="scientific">Pyrobaculum ferrireducens</name>
    <dbReference type="NCBI Taxonomy" id="1104324"/>
    <lineage>
        <taxon>Archaea</taxon>
        <taxon>Thermoproteota</taxon>
        <taxon>Thermoprotei</taxon>
        <taxon>Thermoproteales</taxon>
        <taxon>Thermoproteaceae</taxon>
        <taxon>Pyrobaculum</taxon>
    </lineage>
</organism>
<dbReference type="Proteomes" id="UP000005867">
    <property type="component" value="Chromosome"/>
</dbReference>
<dbReference type="STRING" id="1104324.P186_2503"/>
<gene>
    <name evidence="8" type="primary">leuS</name>
    <name evidence="12" type="ORF">P186_2503</name>
</gene>
<comment type="similarity">
    <text evidence="1 8 9">Belongs to the class-I aminoacyl-tRNA synthetase family.</text>
</comment>
<evidence type="ECO:0000256" key="5">
    <source>
        <dbReference type="ARBA" id="ARBA00022840"/>
    </source>
</evidence>
<keyword evidence="3 8" id="KW-0436">Ligase</keyword>
<dbReference type="Gene3D" id="3.90.740.10">
    <property type="entry name" value="Valyl/Leucyl/Isoleucyl-tRNA synthetase, editing domain"/>
    <property type="match status" value="1"/>
</dbReference>
<dbReference type="SUPFAM" id="SSF52374">
    <property type="entry name" value="Nucleotidylyl transferase"/>
    <property type="match status" value="1"/>
</dbReference>
<dbReference type="NCBIfam" id="TIGR00395">
    <property type="entry name" value="leuS_arch"/>
    <property type="match status" value="1"/>
</dbReference>
<dbReference type="InterPro" id="IPR020791">
    <property type="entry name" value="Leu-tRNA-lgase_arc"/>
</dbReference>
<dbReference type="GO" id="GO:0005524">
    <property type="term" value="F:ATP binding"/>
    <property type="evidence" value="ECO:0007669"/>
    <property type="project" value="UniProtKB-UniRule"/>
</dbReference>
<dbReference type="eggNOG" id="arCOG00809">
    <property type="taxonomic scope" value="Archaea"/>
</dbReference>
<dbReference type="HAMAP" id="MF_00049_A">
    <property type="entry name" value="Leu_tRNA_synth_A"/>
    <property type="match status" value="1"/>
</dbReference>
<keyword evidence="2 8" id="KW-0963">Cytoplasm</keyword>
<evidence type="ECO:0000256" key="8">
    <source>
        <dbReference type="HAMAP-Rule" id="MF_00049"/>
    </source>
</evidence>
<keyword evidence="7 8" id="KW-0030">Aminoacyl-tRNA synthetase</keyword>
<accession>G7VD10</accession>
<evidence type="ECO:0000256" key="7">
    <source>
        <dbReference type="ARBA" id="ARBA00023146"/>
    </source>
</evidence>
<reference evidence="12 13" key="1">
    <citation type="journal article" date="2012" name="J. Bacteriol.">
        <title>Complete genome sequence of strain 1860, a crenarchaeon of the genus pyrobaculum able to grow with various electron acceptors.</title>
        <authorList>
            <person name="Mardanov A.V."/>
            <person name="Gumerov V.M."/>
            <person name="Slobodkina G.B."/>
            <person name="Beletsky A.V."/>
            <person name="Bonch-Osmolovskaya E.A."/>
            <person name="Ravin N.V."/>
            <person name="Skryabin K.G."/>
        </authorList>
    </citation>
    <scope>NUCLEOTIDE SEQUENCE [LARGE SCALE GENOMIC DNA]</scope>
    <source>
        <strain evidence="12 13">1860</strain>
    </source>
</reference>
<dbReference type="EC" id="6.1.1.4" evidence="8"/>
<evidence type="ECO:0000256" key="9">
    <source>
        <dbReference type="RuleBase" id="RU363035"/>
    </source>
</evidence>
<dbReference type="Gene3D" id="3.30.2320.20">
    <property type="entry name" value="Class I aminoacyl-tRNA synthetases (RS)"/>
    <property type="match status" value="1"/>
</dbReference>
<protein>
    <recommendedName>
        <fullName evidence="8">Leucine--tRNA ligase</fullName>
        <ecNumber evidence="8">6.1.1.4</ecNumber>
    </recommendedName>
    <alternativeName>
        <fullName evidence="8">Leucyl-tRNA synthetase</fullName>
        <shortName evidence="8">LeuRS</shortName>
    </alternativeName>
</protein>
<dbReference type="NCBIfam" id="NF008957">
    <property type="entry name" value="PRK12300.1"/>
    <property type="match status" value="1"/>
</dbReference>
<dbReference type="PROSITE" id="PS00178">
    <property type="entry name" value="AA_TRNA_LIGASE_I"/>
    <property type="match status" value="1"/>
</dbReference>
<dbReference type="Gene3D" id="1.10.10.720">
    <property type="entry name" value="leucyl-tRNA synthetase"/>
    <property type="match status" value="1"/>
</dbReference>
<evidence type="ECO:0000313" key="13">
    <source>
        <dbReference type="Proteomes" id="UP000005867"/>
    </source>
</evidence>
<dbReference type="PANTHER" id="PTHR45794">
    <property type="entry name" value="LEUCYL-TRNA SYNTHETASE"/>
    <property type="match status" value="1"/>
</dbReference>
<feature type="short sequence motif" description="'KMSKS' region" evidence="8">
    <location>
        <begin position="651"/>
        <end position="655"/>
    </location>
</feature>
<dbReference type="GO" id="GO:0005737">
    <property type="term" value="C:cytoplasm"/>
    <property type="evidence" value="ECO:0007669"/>
    <property type="project" value="UniProtKB-SubCell"/>
</dbReference>
<dbReference type="InterPro" id="IPR002300">
    <property type="entry name" value="aa-tRNA-synth_Ia"/>
</dbReference>
<dbReference type="Gene3D" id="3.40.50.620">
    <property type="entry name" value="HUPs"/>
    <property type="match status" value="1"/>
</dbReference>
<dbReference type="KEGG" id="pyr:P186_2503"/>
<dbReference type="EMBL" id="CP003098">
    <property type="protein sequence ID" value="AET33889.1"/>
    <property type="molecule type" value="Genomic_DNA"/>
</dbReference>
<evidence type="ECO:0000259" key="11">
    <source>
        <dbReference type="Pfam" id="PF08264"/>
    </source>
</evidence>
<dbReference type="InterPro" id="IPR001412">
    <property type="entry name" value="aa-tRNA-synth_I_CS"/>
</dbReference>
<dbReference type="InterPro" id="IPR009080">
    <property type="entry name" value="tRNAsynth_Ia_anticodon-bd"/>
</dbReference>